<comment type="caution">
    <text evidence="3">The sequence shown here is derived from an EMBL/GenBank/DDBJ whole genome shotgun (WGS) entry which is preliminary data.</text>
</comment>
<dbReference type="Gene3D" id="2.30.30.940">
    <property type="match status" value="1"/>
</dbReference>
<dbReference type="Proteomes" id="UP001199469">
    <property type="component" value="Unassembled WGS sequence"/>
</dbReference>
<dbReference type="Pfam" id="PF13604">
    <property type="entry name" value="AAA_30"/>
    <property type="match status" value="1"/>
</dbReference>
<accession>A0ABS8PJJ8</accession>
<proteinExistence type="predicted"/>
<dbReference type="Gene3D" id="3.40.50.300">
    <property type="entry name" value="P-loop containing nucleotide triphosphate hydrolases"/>
    <property type="match status" value="2"/>
</dbReference>
<evidence type="ECO:0000313" key="4">
    <source>
        <dbReference type="Proteomes" id="UP001199469"/>
    </source>
</evidence>
<dbReference type="EMBL" id="JAJNDB010000009">
    <property type="protein sequence ID" value="MCD2197690.1"/>
    <property type="molecule type" value="Genomic_DNA"/>
</dbReference>
<reference evidence="3 4" key="1">
    <citation type="submission" date="2021-11" db="EMBL/GenBank/DDBJ databases">
        <title>Draft genome sequence of Actinomycetospora sp. SF1 isolated from the rhizosphere soil.</title>
        <authorList>
            <person name="Duangmal K."/>
            <person name="Chantavorakit T."/>
        </authorList>
    </citation>
    <scope>NUCLEOTIDE SEQUENCE [LARGE SCALE GENOMIC DNA]</scope>
    <source>
        <strain evidence="3 4">TBRC 5722</strain>
    </source>
</reference>
<feature type="region of interest" description="Disordered" evidence="1">
    <location>
        <begin position="1353"/>
        <end position="1449"/>
    </location>
</feature>
<dbReference type="SUPFAM" id="SSF55464">
    <property type="entry name" value="Origin of replication-binding domain, RBD-like"/>
    <property type="match status" value="1"/>
</dbReference>
<dbReference type="InterPro" id="IPR014862">
    <property type="entry name" value="TrwC"/>
</dbReference>
<evidence type="ECO:0000256" key="1">
    <source>
        <dbReference type="SAM" id="MobiDB-lite"/>
    </source>
</evidence>
<sequence length="1513" mass="162819">MVGGRGFRRVVEVLTLSSGYSPEYLLKEIATGRENYYTGAVTDGEPPGRWWGAGAVALGLTGLVDAQDMRAVYERYLDPRDDAFLDPSRWDEAATLGHTGRRYATEDELYALAVEREPDASAERRAELRVEAGKSARHNVAFHDATFSVQKSVTLLHTAFEAEQVNAERAGDTDAAAAWGAHRRAVEDAIWAGNHAALAYLSEKAGYVRVGHHGGAAGRWEDAHDWVVASFFQHDSRDHDPQLHIHNTILNRVESPDGTWRTLDGRSLYRWRPAAAAVGERALEEHLTRSLGVGFATRPDGKAREVVGVSPEAMDLISSRRHAVTAKAAALIEAFEARHDREPTSVERDRLARQATFATRRAKTHDGETREQVLDRVEAQLAADIDGGLAGVADAALAARPTAPEAETWSPRAVIELALTDVQSRKAGWTRADLVRALNQALPDTLGLPEGTDLAEMLDGLAEQAVTLATPLESARPGEQVLPDELRLMNGESAYRAPGGQVYATPDHVRSENILRAATGDHTTAALSPATGARFLEQLGESGLELGVDQAAAVRGVLTSGAAVVTLVGPAGTGKSFVVGTLAKAWSDPELRGAAAGRVFGLATSQIATGVLTDEGLTARNVSRWLATQDRLADSPGNSHDDRGWRLRKGDLVVLDESAMADTTALAAIHQHTETAGAKLLLVGDHRQLAAVGAGGAMDLLAQAGGRYELADTHRFQQPWEGPASLRLRDGDETVLRTYHQHGRLVDAGTLEQAEASAARAWLADTLAGKRSVLVVDTNQQAERLSAQLRVELVRLRRVEEAGVPLGRDGTTAGVGDLVAARRNGWELAGHHATTDAGEHVNRPGPINRETYRVTATGDDGSLTVAPVHGRDDGGQEVLGEAMVLPGDYVAADVSLAYAGTVHSTQGTTVDTSHLVASASTSRAAGYVGLTRGRYANTAHVATISGPSDPADGTTAHQLHRDPVAILAAVLTADGAPETRSALATATESATETGSVRTAAELFTDAAQLAATHRTVGWLDQLTADGVLDPEHRARIAAEDGPAALTRILRRAELAGHDPQRALHDAIADRPLDGARSLTNVIHGRIRDDQEDRLDPIGTTWADWTPHTGIKDWDRYLTTLADAADRRSDQLGRDLVADPPSWLTAAIGGVPNDREEREIWREKAATVAAWRESHGHDDPDDALGPAPAPGQVEAFAAYRAAWRALGRPEIDREELELSDGQLRVRVRAHERESAWAPRYVGNELAGTHQAAAAHRHTEQLRHAEASAATDEIERARLTNEGEQARALAETIEQRADRLVDLDDARSRWLAHTAGTRAAAERAKAELAARHADDTDPEPQVTAAEWLAAHRAAVAEDERHREVTDADVSDPTHEQVNELAAEAPTESPDARAAADASTDAVRDDPSESDDRRDEPPESEQPERDIREVAADEPRVEAEDDVRVPSADETAAAVDRAQRALAEIRDRDTADAAAEQKQRAEQLTQWHEHDRTVAEEPLHDDDDVGQPEPVGMDQL</sequence>
<organism evidence="3 4">
    <name type="scientific">Actinomycetospora endophytica</name>
    <dbReference type="NCBI Taxonomy" id="2291215"/>
    <lineage>
        <taxon>Bacteria</taxon>
        <taxon>Bacillati</taxon>
        <taxon>Actinomycetota</taxon>
        <taxon>Actinomycetes</taxon>
        <taxon>Pseudonocardiales</taxon>
        <taxon>Pseudonocardiaceae</taxon>
        <taxon>Actinomycetospora</taxon>
    </lineage>
</organism>
<dbReference type="NCBIfam" id="NF041492">
    <property type="entry name" value="MobF"/>
    <property type="match status" value="1"/>
</dbReference>
<feature type="compositionally biased region" description="Basic and acidic residues" evidence="1">
    <location>
        <begin position="1464"/>
        <end position="1495"/>
    </location>
</feature>
<protein>
    <submittedName>
        <fullName evidence="3">Relaxase domain-containing protein</fullName>
    </submittedName>
</protein>
<feature type="compositionally biased region" description="Low complexity" evidence="1">
    <location>
        <begin position="1389"/>
        <end position="1398"/>
    </location>
</feature>
<feature type="region of interest" description="Disordered" evidence="1">
    <location>
        <begin position="1464"/>
        <end position="1513"/>
    </location>
</feature>
<dbReference type="InterPro" id="IPR027417">
    <property type="entry name" value="P-loop_NTPase"/>
</dbReference>
<feature type="compositionally biased region" description="Basic and acidic residues" evidence="1">
    <location>
        <begin position="1318"/>
        <end position="1333"/>
    </location>
</feature>
<feature type="compositionally biased region" description="Basic and acidic residues" evidence="1">
    <location>
        <begin position="1353"/>
        <end position="1375"/>
    </location>
</feature>
<keyword evidence="4" id="KW-1185">Reference proteome</keyword>
<dbReference type="Pfam" id="PF08751">
    <property type="entry name" value="TrwC"/>
    <property type="match status" value="1"/>
</dbReference>
<dbReference type="CDD" id="cd18809">
    <property type="entry name" value="SF1_C_RecD"/>
    <property type="match status" value="1"/>
</dbReference>
<evidence type="ECO:0000259" key="2">
    <source>
        <dbReference type="Pfam" id="PF08751"/>
    </source>
</evidence>
<name>A0ABS8PJJ8_9PSEU</name>
<dbReference type="SUPFAM" id="SSF52540">
    <property type="entry name" value="P-loop containing nucleoside triphosphate hydrolases"/>
    <property type="match status" value="2"/>
</dbReference>
<feature type="compositionally biased region" description="Basic and acidic residues" evidence="1">
    <location>
        <begin position="1399"/>
        <end position="1441"/>
    </location>
</feature>
<dbReference type="RefSeq" id="WP_230739951.1">
    <property type="nucleotide sequence ID" value="NZ_JAJNDB010000009.1"/>
</dbReference>
<feature type="region of interest" description="Disordered" evidence="1">
    <location>
        <begin position="1312"/>
        <end position="1338"/>
    </location>
</feature>
<evidence type="ECO:0000313" key="3">
    <source>
        <dbReference type="EMBL" id="MCD2197690.1"/>
    </source>
</evidence>
<feature type="domain" description="TrwC relaxase" evidence="2">
    <location>
        <begin position="23"/>
        <end position="376"/>
    </location>
</feature>
<gene>
    <name evidence="3" type="ORF">LQ327_30395</name>
</gene>